<protein>
    <submittedName>
        <fullName evidence="1">Uncharacterized protein</fullName>
    </submittedName>
</protein>
<accession>A0A0N9R1S6</accession>
<evidence type="ECO:0000313" key="2">
    <source>
        <dbReference type="Proteomes" id="UP000203826"/>
    </source>
</evidence>
<sequence length="95" mass="11424">MRTRKYKKKYNRTKKIIGGVVGKTGEPLQLYEFEMLKIQRLIDKYGESDRVNLQELQDKINQAIINYIMKSSTEKKHIIDKIDEIYDKIFIKREN</sequence>
<evidence type="ECO:0000313" key="1">
    <source>
        <dbReference type="EMBL" id="ALH23402.1"/>
    </source>
</evidence>
<proteinExistence type="predicted"/>
<dbReference type="KEGG" id="vg:26049363"/>
<dbReference type="Proteomes" id="UP000203826">
    <property type="component" value="Segment"/>
</dbReference>
<name>A0A0N9R1S6_9VIRU</name>
<keyword evidence="2" id="KW-1185">Reference proteome</keyword>
<dbReference type="EMBL" id="KT820662">
    <property type="protein sequence ID" value="ALH23402.1"/>
    <property type="molecule type" value="Genomic_DNA"/>
</dbReference>
<gene>
    <name evidence="1" type="ORF">ceV_496</name>
</gene>
<reference evidence="1 2" key="1">
    <citation type="journal article" date="2015" name="Genome Announc.">
        <title>The 474-Kilobase-Pair Complete Genome Sequence of CeV-01B, a Virus Infecting Haptolina (Chrysochromulina) ericina (Prymnesiophyceae).</title>
        <authorList>
            <person name="Gallot-Lavallee L."/>
            <person name="Pagarete A."/>
            <person name="Legendre M."/>
            <person name="Santini S."/>
            <person name="Sandaa R.A."/>
            <person name="Himmelbauer H."/>
            <person name="Ogata H."/>
            <person name="Bratbak G."/>
            <person name="Claverie J.M."/>
        </authorList>
    </citation>
    <scope>NUCLEOTIDE SEQUENCE [LARGE SCALE GENOMIC DNA]</scope>
    <source>
        <strain evidence="1">CeV-01B</strain>
    </source>
</reference>
<organism evidence="1 2">
    <name type="scientific">Chrysochromulina ericina virus CeV-01B</name>
    <dbReference type="NCBI Taxonomy" id="3070830"/>
    <lineage>
        <taxon>Viruses</taxon>
        <taxon>Varidnaviria</taxon>
        <taxon>Bamfordvirae</taxon>
        <taxon>Nucleocytoviricota</taxon>
        <taxon>Megaviricetes</taxon>
        <taxon>Imitervirales</taxon>
        <taxon>Mesomimiviridae</taxon>
        <taxon>Tethysvirus</taxon>
        <taxon>Tethysvirus raunefjordenense</taxon>
    </lineage>
</organism>